<dbReference type="Proteomes" id="UP000242525">
    <property type="component" value="Unassembled WGS sequence"/>
</dbReference>
<dbReference type="Gene3D" id="3.30.70.100">
    <property type="match status" value="2"/>
</dbReference>
<dbReference type="AlphaFoldDB" id="A0A0J9XGI6"/>
<keyword evidence="4" id="KW-1185">Reference proteome</keyword>
<dbReference type="InterPro" id="IPR012577">
    <property type="entry name" value="NIPSNAP"/>
</dbReference>
<dbReference type="PANTHER" id="PTHR21017:SF17">
    <property type="entry name" value="PROTEIN NIPSNAP"/>
    <property type="match status" value="1"/>
</dbReference>
<protein>
    <recommendedName>
        <fullName evidence="2">NIPSNAP domain-containing protein</fullName>
    </recommendedName>
</protein>
<dbReference type="OrthoDB" id="10262843at2759"/>
<sequence length="328" mass="38072">MLRSLRPGSAATGIRCFSSVPIASNSNKRIPSFADIHAGELDKYKAEYNSLHHPTLAQLRHDAKVDGEKAIRKDESLAPKLFKSFLYGSSTTKAETSSFEESFSKKLMRGKYVHEIVTHKVIPGKALEYLDLVTNLYPKIASNDKFQVHLVGSWRTLIGDMDTYSMSHIWEYKGYQGFHHTQNAVHADEEYLYYLEQLRPLLRSRESDLMQEFDFWGGTAQPHNFGGIFELRTYDIFSGRLLEWEQHWRKGLECRKQVMEPVGAWFTQLGHLNRVQHLWQFADLEHRKISREKCWELPGWADTVHETVKLIDKMESNILIPLKFSPLK</sequence>
<evidence type="ECO:0000259" key="2">
    <source>
        <dbReference type="Pfam" id="PF07978"/>
    </source>
</evidence>
<name>A0A0J9XGI6_GEOCN</name>
<evidence type="ECO:0000313" key="3">
    <source>
        <dbReference type="EMBL" id="CDO56516.1"/>
    </source>
</evidence>
<accession>A0A0J9XGI6</accession>
<dbReference type="FunFam" id="3.30.70.100:FF:000004">
    <property type="entry name" value="NIPSNAP family protein"/>
    <property type="match status" value="1"/>
</dbReference>
<dbReference type="InterPro" id="IPR051557">
    <property type="entry name" value="NipSnap_domain"/>
</dbReference>
<dbReference type="STRING" id="1173061.A0A0J9XGI6"/>
<feature type="domain" description="NIPSNAP" evidence="2">
    <location>
        <begin position="115"/>
        <end position="213"/>
    </location>
</feature>
<organism evidence="3 4">
    <name type="scientific">Geotrichum candidum</name>
    <name type="common">Oospora lactis</name>
    <name type="synonym">Dipodascus geotrichum</name>
    <dbReference type="NCBI Taxonomy" id="1173061"/>
    <lineage>
        <taxon>Eukaryota</taxon>
        <taxon>Fungi</taxon>
        <taxon>Dikarya</taxon>
        <taxon>Ascomycota</taxon>
        <taxon>Saccharomycotina</taxon>
        <taxon>Dipodascomycetes</taxon>
        <taxon>Dipodascales</taxon>
        <taxon>Dipodascaceae</taxon>
        <taxon>Geotrichum</taxon>
    </lineage>
</organism>
<gene>
    <name evidence="3" type="ORF">BN980_GECA15s02342g</name>
</gene>
<dbReference type="GO" id="GO:0000423">
    <property type="term" value="P:mitophagy"/>
    <property type="evidence" value="ECO:0007669"/>
    <property type="project" value="UniProtKB-ARBA"/>
</dbReference>
<feature type="domain" description="NIPSNAP" evidence="2">
    <location>
        <begin position="229"/>
        <end position="326"/>
    </location>
</feature>
<evidence type="ECO:0000256" key="1">
    <source>
        <dbReference type="ARBA" id="ARBA00005291"/>
    </source>
</evidence>
<dbReference type="Pfam" id="PF07978">
    <property type="entry name" value="NIPSNAP"/>
    <property type="match status" value="2"/>
</dbReference>
<evidence type="ECO:0000313" key="4">
    <source>
        <dbReference type="Proteomes" id="UP000242525"/>
    </source>
</evidence>
<dbReference type="PANTHER" id="PTHR21017">
    <property type="entry name" value="NIPSNAP-RELATED"/>
    <property type="match status" value="1"/>
</dbReference>
<proteinExistence type="inferred from homology"/>
<reference evidence="3" key="1">
    <citation type="submission" date="2014-03" db="EMBL/GenBank/DDBJ databases">
        <authorList>
            <person name="Casaregola S."/>
        </authorList>
    </citation>
    <scope>NUCLEOTIDE SEQUENCE [LARGE SCALE GENOMIC DNA]</scope>
    <source>
        <strain evidence="3">CLIB 918</strain>
    </source>
</reference>
<dbReference type="InterPro" id="IPR011008">
    <property type="entry name" value="Dimeric_a/b-barrel"/>
</dbReference>
<dbReference type="SUPFAM" id="SSF54909">
    <property type="entry name" value="Dimeric alpha+beta barrel"/>
    <property type="match status" value="2"/>
</dbReference>
<dbReference type="GO" id="GO:0005739">
    <property type="term" value="C:mitochondrion"/>
    <property type="evidence" value="ECO:0007669"/>
    <property type="project" value="TreeGrafter"/>
</dbReference>
<dbReference type="EMBL" id="CCBN010000015">
    <property type="protein sequence ID" value="CDO56516.1"/>
    <property type="molecule type" value="Genomic_DNA"/>
</dbReference>
<comment type="similarity">
    <text evidence="1">Belongs to the NipSnap family.</text>
</comment>
<comment type="caution">
    <text evidence="3">The sequence shown here is derived from an EMBL/GenBank/DDBJ whole genome shotgun (WGS) entry which is preliminary data.</text>
</comment>